<proteinExistence type="inferred from homology"/>
<dbReference type="GO" id="GO:0009279">
    <property type="term" value="C:cell outer membrane"/>
    <property type="evidence" value="ECO:0007669"/>
    <property type="project" value="UniProtKB-SubCell"/>
</dbReference>
<evidence type="ECO:0000256" key="2">
    <source>
        <dbReference type="ARBA" id="ARBA00010248"/>
    </source>
</evidence>
<evidence type="ECO:0000259" key="13">
    <source>
        <dbReference type="Pfam" id="PF17243"/>
    </source>
</evidence>
<dbReference type="GO" id="GO:0097347">
    <property type="term" value="C:TAM protein secretion complex"/>
    <property type="evidence" value="ECO:0007669"/>
    <property type="project" value="TreeGrafter"/>
</dbReference>
<organism evidence="14">
    <name type="scientific">Leucothrix mucor</name>
    <dbReference type="NCBI Taxonomy" id="45248"/>
    <lineage>
        <taxon>Bacteria</taxon>
        <taxon>Pseudomonadati</taxon>
        <taxon>Pseudomonadota</taxon>
        <taxon>Gammaproteobacteria</taxon>
        <taxon>Thiotrichales</taxon>
        <taxon>Thiotrichaceae</taxon>
        <taxon>Leucothrix</taxon>
    </lineage>
</organism>
<gene>
    <name evidence="14" type="ORF">ENJ51_03895</name>
</gene>
<accession>A0A7V2T215</accession>
<dbReference type="AlphaFoldDB" id="A0A7V2T215"/>
<comment type="subunit">
    <text evidence="10">Interacts with TamB to form the translocation and assembly module (TAM).</text>
</comment>
<comment type="similarity">
    <text evidence="2">Belongs to the TamA family.</text>
</comment>
<feature type="domain" description="Bacterial surface antigen (D15)" evidence="11">
    <location>
        <begin position="390"/>
        <end position="616"/>
    </location>
</feature>
<keyword evidence="5" id="KW-0812">Transmembrane</keyword>
<dbReference type="GO" id="GO:0009306">
    <property type="term" value="P:protein secretion"/>
    <property type="evidence" value="ECO:0007669"/>
    <property type="project" value="TreeGrafter"/>
</dbReference>
<evidence type="ECO:0000256" key="10">
    <source>
        <dbReference type="ARBA" id="ARBA00093548"/>
    </source>
</evidence>
<evidence type="ECO:0000313" key="14">
    <source>
        <dbReference type="EMBL" id="HFC91933.1"/>
    </source>
</evidence>
<evidence type="ECO:0000256" key="7">
    <source>
        <dbReference type="ARBA" id="ARBA00023136"/>
    </source>
</evidence>
<evidence type="ECO:0000256" key="3">
    <source>
        <dbReference type="ARBA" id="ARBA00015419"/>
    </source>
</evidence>
<reference evidence="14" key="1">
    <citation type="journal article" date="2020" name="mSystems">
        <title>Genome- and Community-Level Interaction Insights into Carbon Utilization and Element Cycling Functions of Hydrothermarchaeota in Hydrothermal Sediment.</title>
        <authorList>
            <person name="Zhou Z."/>
            <person name="Liu Y."/>
            <person name="Xu W."/>
            <person name="Pan J."/>
            <person name="Luo Z.H."/>
            <person name="Li M."/>
        </authorList>
    </citation>
    <scope>NUCLEOTIDE SEQUENCE [LARGE SCALE GENOMIC DNA]</scope>
    <source>
        <strain evidence="14">HyVt-493</strain>
    </source>
</reference>
<evidence type="ECO:0000256" key="4">
    <source>
        <dbReference type="ARBA" id="ARBA00022452"/>
    </source>
</evidence>
<evidence type="ECO:0000256" key="1">
    <source>
        <dbReference type="ARBA" id="ARBA00004442"/>
    </source>
</evidence>
<evidence type="ECO:0000256" key="8">
    <source>
        <dbReference type="ARBA" id="ARBA00023237"/>
    </source>
</evidence>
<feature type="domain" description="TamA POTRA" evidence="13">
    <location>
        <begin position="70"/>
        <end position="144"/>
    </location>
</feature>
<keyword evidence="6" id="KW-0732">Signal</keyword>
<evidence type="ECO:0000256" key="6">
    <source>
        <dbReference type="ARBA" id="ARBA00022729"/>
    </source>
</evidence>
<dbReference type="Pfam" id="PF07244">
    <property type="entry name" value="POTRA"/>
    <property type="match status" value="1"/>
</dbReference>
<dbReference type="Pfam" id="PF01103">
    <property type="entry name" value="Omp85"/>
    <property type="match status" value="1"/>
</dbReference>
<dbReference type="Pfam" id="PF17243">
    <property type="entry name" value="POTRA_TamA_1"/>
    <property type="match status" value="1"/>
</dbReference>
<comment type="caution">
    <text evidence="14">The sequence shown here is derived from an EMBL/GenBank/DDBJ whole genome shotgun (WGS) entry which is preliminary data.</text>
</comment>
<evidence type="ECO:0000256" key="5">
    <source>
        <dbReference type="ARBA" id="ARBA00022692"/>
    </source>
</evidence>
<keyword evidence="8" id="KW-0998">Cell outer membrane</keyword>
<dbReference type="InterPro" id="IPR035243">
    <property type="entry name" value="TamA_POTRA_Dom_1"/>
</dbReference>
<keyword evidence="4" id="KW-1134">Transmembrane beta strand</keyword>
<dbReference type="InterPro" id="IPR000184">
    <property type="entry name" value="Bac_surfAg_D15"/>
</dbReference>
<sequence length="619" mass="68880">MRMLMNARTLHQMPFKPLRACSLLKQAMSVQIVSALLLLSLLLMTPLTLVAAEKASNSADKEELVPAADISIVGTGGDLYKNLELHLPSRIPACTESTEDIKQFIKSLKRRFRGAARAVGYYDAVFTPTTRMINNCWTITINVSANRPVRVTQARFIIKGDGLQQQEFRELRNNPPYQNGDILNHKKYTDYKTSLKEIAQAFGYFDAAFEEHKISVNPINYSATIDLVLNTGRRFRYGKINVEQKVLNKKVIKTFLQIKEGDFYSSEDLIAQQQLLQSSGFYKDISIHALHKEAANQQIPIKISLQAKKRNAWKFKVGYGTDTGPRINGELNRRWTSAKGDGLSLTATAAPKVSTFVARLTEPKANPHKGVLSYFFEWKQDKDGDILGRSYKLGAEYTRKTSDDWKQKATLTYLLETTQEGNTIAGKSHLTLLGASVEKTEADNYLYPLNGWHIKAGAHGAIEKLLSDQSILQLEINSKLITELGEGRLIGRLDFGSTLVGDFDSLPKSLRFFAGGGRSVRGYGFNLLGETNSTNDVLGGKHLLVGSVEYEYRIDESWSAAAFLDAGNAFNDLKSPDLKLGAGFGVRWRSPVGPVRVDIGFPQDKFADPRLHISIGSDL</sequence>
<dbReference type="EMBL" id="DRMS01000154">
    <property type="protein sequence ID" value="HFC91933.1"/>
    <property type="molecule type" value="Genomic_DNA"/>
</dbReference>
<dbReference type="PANTHER" id="PTHR12815:SF47">
    <property type="entry name" value="TRANSLOCATION AND ASSEMBLY MODULE SUBUNIT TAMA"/>
    <property type="match status" value="1"/>
</dbReference>
<keyword evidence="7" id="KW-0472">Membrane</keyword>
<evidence type="ECO:0000259" key="11">
    <source>
        <dbReference type="Pfam" id="PF01103"/>
    </source>
</evidence>
<feature type="domain" description="POTRA" evidence="12">
    <location>
        <begin position="236"/>
        <end position="304"/>
    </location>
</feature>
<dbReference type="InterPro" id="IPR010827">
    <property type="entry name" value="BamA/TamA_POTRA"/>
</dbReference>
<dbReference type="Proteomes" id="UP000885750">
    <property type="component" value="Unassembled WGS sequence"/>
</dbReference>
<dbReference type="PANTHER" id="PTHR12815">
    <property type="entry name" value="SORTING AND ASSEMBLY MACHINERY SAMM50 PROTEIN FAMILY MEMBER"/>
    <property type="match status" value="1"/>
</dbReference>
<protein>
    <recommendedName>
        <fullName evidence="3">Translocation and assembly module subunit TamA</fullName>
    </recommendedName>
    <alternativeName>
        <fullName evidence="9">Autotransporter assembly factor TamA</fullName>
    </alternativeName>
</protein>
<dbReference type="InterPro" id="IPR039910">
    <property type="entry name" value="D15-like"/>
</dbReference>
<evidence type="ECO:0000256" key="9">
    <source>
        <dbReference type="ARBA" id="ARBA00033063"/>
    </source>
</evidence>
<evidence type="ECO:0000259" key="12">
    <source>
        <dbReference type="Pfam" id="PF07244"/>
    </source>
</evidence>
<dbReference type="Gene3D" id="2.40.160.50">
    <property type="entry name" value="membrane protein fhac: a member of the omp85/tpsb transporter family"/>
    <property type="match status" value="1"/>
</dbReference>
<comment type="subcellular location">
    <subcellularLocation>
        <location evidence="1">Cell outer membrane</location>
    </subcellularLocation>
</comment>
<dbReference type="Gene3D" id="3.10.20.310">
    <property type="entry name" value="membrane protein fhac"/>
    <property type="match status" value="2"/>
</dbReference>
<name>A0A7V2T215_LEUMU</name>